<dbReference type="GO" id="GO:0004197">
    <property type="term" value="F:cysteine-type endopeptidase activity"/>
    <property type="evidence" value="ECO:0007669"/>
    <property type="project" value="InterPro"/>
</dbReference>
<protein>
    <recommendedName>
        <fullName evidence="5">Peptidase C14 caspase domain-containing protein</fullName>
    </recommendedName>
</protein>
<dbReference type="KEGG" id="nja:NSJP_3854"/>
<dbReference type="GO" id="GO:0006508">
    <property type="term" value="P:proteolysis"/>
    <property type="evidence" value="ECO:0007669"/>
    <property type="project" value="InterPro"/>
</dbReference>
<dbReference type="RefSeq" id="WP_080888180.1">
    <property type="nucleotide sequence ID" value="NZ_LT828648.1"/>
</dbReference>
<dbReference type="InterPro" id="IPR029030">
    <property type="entry name" value="Caspase-like_dom_sf"/>
</dbReference>
<feature type="domain" description="Peptidase C14 caspase" evidence="5">
    <location>
        <begin position="46"/>
        <end position="271"/>
    </location>
</feature>
<sequence>MSPRFASRVRFFVRSLCSCLLLASVTSSTFSAWAQMGKPEGLYYKSWAVVIGIENYVVAPKLPGAREDAKAMAQALRGLGFEEVVELYDGEASFRRLQQLLSDFLPRKVGRQDRLVIYFAGHAGMARDQSGSEAGYLVPWDAQPNNVSKAVTFDQLKEFSRRTASKHTLLLLDVAVRGWEVSAAQPLSLEGRITPEDDQEKRAVQVLTAGDKGETAVRTQDRSLFVQVLAAGLAGAADLDKNGWLMASELGHYAIQQIQEQSKGAQHPLFTQLEGDGDTILIEGRKAAFRLGGEPQSPAERKQAAKLQYEQAFALLQTGKSADEALDRLNRALEYDPEYGDAYVLKSYVRLEVLPDLNEALSAGTLAVQHAPKNPDSHYTLGLIYEKRGQYQEAEQAMLNALAVNPAYMDVYFSLGVLYEDELKNDQKAIEAFQRYLELGGNHVRAREAVARGNRSQPGKP</sequence>
<dbReference type="InterPro" id="IPR019734">
    <property type="entry name" value="TPR_rpt"/>
</dbReference>
<dbReference type="SMART" id="SM00028">
    <property type="entry name" value="TPR"/>
    <property type="match status" value="3"/>
</dbReference>
<dbReference type="OrthoDB" id="9759662at2"/>
<name>A0A1W1IAS4_9BACT</name>
<dbReference type="PANTHER" id="PTHR44227:SF3">
    <property type="entry name" value="PROTEIN O-MANNOSYL-TRANSFERASE TMTC4"/>
    <property type="match status" value="1"/>
</dbReference>
<dbReference type="AlphaFoldDB" id="A0A1W1IAS4"/>
<evidence type="ECO:0000313" key="7">
    <source>
        <dbReference type="Proteomes" id="UP000192042"/>
    </source>
</evidence>
<keyword evidence="7" id="KW-1185">Reference proteome</keyword>
<reference evidence="6 7" key="1">
    <citation type="submission" date="2017-03" db="EMBL/GenBank/DDBJ databases">
        <authorList>
            <person name="Afonso C.L."/>
            <person name="Miller P.J."/>
            <person name="Scott M.A."/>
            <person name="Spackman E."/>
            <person name="Goraichik I."/>
            <person name="Dimitrov K.M."/>
            <person name="Suarez D.L."/>
            <person name="Swayne D.E."/>
        </authorList>
    </citation>
    <scope>NUCLEOTIDE SEQUENCE [LARGE SCALE GENOMIC DNA]</scope>
    <source>
        <strain evidence="6">Genome sequencing of Nitrospira japonica strain NJ11</strain>
    </source>
</reference>
<evidence type="ECO:0000256" key="2">
    <source>
        <dbReference type="ARBA" id="ARBA00022803"/>
    </source>
</evidence>
<organism evidence="6 7">
    <name type="scientific">Nitrospira japonica</name>
    <dbReference type="NCBI Taxonomy" id="1325564"/>
    <lineage>
        <taxon>Bacteria</taxon>
        <taxon>Pseudomonadati</taxon>
        <taxon>Nitrospirota</taxon>
        <taxon>Nitrospiria</taxon>
        <taxon>Nitrospirales</taxon>
        <taxon>Nitrospiraceae</taxon>
        <taxon>Nitrospira</taxon>
    </lineage>
</organism>
<dbReference type="Gene3D" id="1.25.40.10">
    <property type="entry name" value="Tetratricopeptide repeat domain"/>
    <property type="match status" value="2"/>
</dbReference>
<keyword evidence="4" id="KW-0732">Signal</keyword>
<dbReference type="SUPFAM" id="SSF52129">
    <property type="entry name" value="Caspase-like"/>
    <property type="match status" value="1"/>
</dbReference>
<feature type="chain" id="PRO_5012190352" description="Peptidase C14 caspase domain-containing protein" evidence="4">
    <location>
        <begin position="35"/>
        <end position="461"/>
    </location>
</feature>
<dbReference type="EMBL" id="LT828648">
    <property type="protein sequence ID" value="SLM50021.1"/>
    <property type="molecule type" value="Genomic_DNA"/>
</dbReference>
<dbReference type="InterPro" id="IPR011990">
    <property type="entry name" value="TPR-like_helical_dom_sf"/>
</dbReference>
<evidence type="ECO:0000256" key="4">
    <source>
        <dbReference type="SAM" id="SignalP"/>
    </source>
</evidence>
<dbReference type="Pfam" id="PF13432">
    <property type="entry name" value="TPR_16"/>
    <property type="match status" value="1"/>
</dbReference>
<dbReference type="PROSITE" id="PS50005">
    <property type="entry name" value="TPR"/>
    <property type="match status" value="1"/>
</dbReference>
<dbReference type="InterPro" id="IPR011600">
    <property type="entry name" value="Pept_C14_caspase"/>
</dbReference>
<dbReference type="Gene3D" id="3.40.50.1460">
    <property type="match status" value="1"/>
</dbReference>
<feature type="repeat" description="TPR" evidence="3">
    <location>
        <begin position="375"/>
        <end position="408"/>
    </location>
</feature>
<evidence type="ECO:0000259" key="5">
    <source>
        <dbReference type="Pfam" id="PF00656"/>
    </source>
</evidence>
<keyword evidence="2 3" id="KW-0802">TPR repeat</keyword>
<evidence type="ECO:0000256" key="3">
    <source>
        <dbReference type="PROSITE-ProRule" id="PRU00339"/>
    </source>
</evidence>
<evidence type="ECO:0000256" key="1">
    <source>
        <dbReference type="ARBA" id="ARBA00022737"/>
    </source>
</evidence>
<proteinExistence type="predicted"/>
<evidence type="ECO:0000313" key="6">
    <source>
        <dbReference type="EMBL" id="SLM50021.1"/>
    </source>
</evidence>
<dbReference type="InterPro" id="IPR052346">
    <property type="entry name" value="O-mannosyl-transferase_TMTC"/>
</dbReference>
<dbReference type="Pfam" id="PF00656">
    <property type="entry name" value="Peptidase_C14"/>
    <property type="match status" value="1"/>
</dbReference>
<dbReference type="SUPFAM" id="SSF48452">
    <property type="entry name" value="TPR-like"/>
    <property type="match status" value="1"/>
</dbReference>
<dbReference type="Proteomes" id="UP000192042">
    <property type="component" value="Chromosome I"/>
</dbReference>
<gene>
    <name evidence="6" type="ORF">NSJP_3854</name>
</gene>
<dbReference type="STRING" id="1325564.NSJP_3854"/>
<keyword evidence="1" id="KW-0677">Repeat</keyword>
<accession>A0A1W1IAS4</accession>
<feature type="signal peptide" evidence="4">
    <location>
        <begin position="1"/>
        <end position="34"/>
    </location>
</feature>
<dbReference type="PROSITE" id="PS50293">
    <property type="entry name" value="TPR_REGION"/>
    <property type="match status" value="1"/>
</dbReference>
<dbReference type="PANTHER" id="PTHR44227">
    <property type="match status" value="1"/>
</dbReference>